<dbReference type="InterPro" id="IPR036736">
    <property type="entry name" value="ACP-like_sf"/>
</dbReference>
<sequence length="1050" mass="115468">MPTATPLFKARSVTSLIDTRARENPDDPAVHTGAAEFGDELRTLTYSQLARAVDRLAAHFHPLARSSTISSTSTSASASASVPPEQVIAVLVSTAIDETLLEIALAKLGLTPLLLSVNNSPAAVAHLITVTKATHLIYSPRYQKTAEVARDELAGKNIAVEIVQDTRFPLWGPGGVDDVKIARFPARLTPDEEGSRTAVILHSSGSTGFPKPVYITHYGLIANLHHALALPGFSALPLFHGFGHFSIFRCIYHAQPFTLIPPHLPLTSANICRVIKESPSPPRQHFAVPYVLKLLAETEEGIETLAGFDAVSFAGAAVPDDLGDRLVAAGVNLISYWGLTETGAVLNSKRDFAKDKGWNWLRSEGLAAQYLEAEPRGGDTFELVVKDGYPPKIMSNRDDGSYATKDLFLRHPTEPNWYKYIGRLDDTLTQTLGEKTNPVPMELAIRGNSSLIQECIVFGDARPQVGCLLLPSDTAGDLWKDRKAFLDRVWPVIDDINGRSPTHSRILPEMVGILPPGTEIPVATKMTILRPACYKKFAAEIDALYSGFENGIGQAKRVLEDQGEMQVFLRDTITNVLGNKGEDLEPNTDLFAYGVDSLQATRIRNVIQKSIELNGRTLGQNVVYEHPSIKALSTYLLELMSGMDQDKSTAKQHQVMLDMVDKWSSRLVEDRSVYKSVDVASSAGGEVVLLTGATGSLGAHILDCLIRSPSVHKVICLSRAKSHDDSLYRVQTSLRERMRPATYLDKLVSFAADVNKADLGLSSAEYEMLRTEVTTIIHNAWPVNFVLSTESFDEHVGGAVNLLNLALKSPKDKTPAFYFSSSVGTRQGRYEESVSEDFPDSPETAGPMGYARSKWVVEKVLERAGKTTEATVAVLRIGQLVGDTENGVWNETEAWPLMFRSIDTVGALPMLQETLSWLPVDFAGRAIVEIVTSSDQPKSAVYHIVNPNITGTWKDIIDGLRKAGKTFDLVDRFEWLRRLSLSEPDVTKNPTYKLLTFYTNRMGNKSERPAMDFVVDQTRRSASTISQCPPLSEALAERWTKHWRETGFLA</sequence>
<dbReference type="InterPro" id="IPR013120">
    <property type="entry name" value="FAR_NAD-bd"/>
</dbReference>
<dbReference type="Pfam" id="PF00501">
    <property type="entry name" value="AMP-binding"/>
    <property type="match status" value="1"/>
</dbReference>
<dbReference type="InterPro" id="IPR009081">
    <property type="entry name" value="PP-bd_ACP"/>
</dbReference>
<dbReference type="InterPro" id="IPR000873">
    <property type="entry name" value="AMP-dep_synth/lig_dom"/>
</dbReference>
<comment type="caution">
    <text evidence="4">The sequence shown here is derived from an EMBL/GenBank/DDBJ whole genome shotgun (WGS) entry which is preliminary data.</text>
</comment>
<reference evidence="4" key="1">
    <citation type="submission" date="2020-04" db="EMBL/GenBank/DDBJ databases">
        <title>Analysis of mating type loci in Filobasidium floriforme.</title>
        <authorList>
            <person name="Nowrousian M."/>
        </authorList>
    </citation>
    <scope>NUCLEOTIDE SEQUENCE</scope>
    <source>
        <strain evidence="4">CBS 6242</strain>
    </source>
</reference>
<dbReference type="Gene3D" id="3.40.50.12780">
    <property type="entry name" value="N-terminal domain of ligase-like"/>
    <property type="match status" value="1"/>
</dbReference>
<dbReference type="Gene3D" id="1.10.1200.10">
    <property type="entry name" value="ACP-like"/>
    <property type="match status" value="1"/>
</dbReference>
<organism evidence="4 5">
    <name type="scientific">Filobasidium floriforme</name>
    <dbReference type="NCBI Taxonomy" id="5210"/>
    <lineage>
        <taxon>Eukaryota</taxon>
        <taxon>Fungi</taxon>
        <taxon>Dikarya</taxon>
        <taxon>Basidiomycota</taxon>
        <taxon>Agaricomycotina</taxon>
        <taxon>Tremellomycetes</taxon>
        <taxon>Filobasidiales</taxon>
        <taxon>Filobasidiaceae</taxon>
        <taxon>Filobasidium</taxon>
    </lineage>
</organism>
<dbReference type="InterPro" id="IPR036291">
    <property type="entry name" value="NAD(P)-bd_dom_sf"/>
</dbReference>
<proteinExistence type="predicted"/>
<name>A0A8K0JHI1_9TREE</name>
<dbReference type="SUPFAM" id="SSF47336">
    <property type="entry name" value="ACP-like"/>
    <property type="match status" value="1"/>
</dbReference>
<dbReference type="EMBL" id="JABELV010000119">
    <property type="protein sequence ID" value="KAG7530393.1"/>
    <property type="molecule type" value="Genomic_DNA"/>
</dbReference>
<dbReference type="SUPFAM" id="SSF56801">
    <property type="entry name" value="Acetyl-CoA synthetase-like"/>
    <property type="match status" value="1"/>
</dbReference>
<dbReference type="InterPro" id="IPR042099">
    <property type="entry name" value="ANL_N_sf"/>
</dbReference>
<feature type="domain" description="Carrier" evidence="3">
    <location>
        <begin position="560"/>
        <end position="640"/>
    </location>
</feature>
<dbReference type="PROSITE" id="PS00455">
    <property type="entry name" value="AMP_BINDING"/>
    <property type="match status" value="1"/>
</dbReference>
<dbReference type="GO" id="GO:0031177">
    <property type="term" value="F:phosphopantetheine binding"/>
    <property type="evidence" value="ECO:0007669"/>
    <property type="project" value="InterPro"/>
</dbReference>
<dbReference type="Pfam" id="PF07993">
    <property type="entry name" value="NAD_binding_4"/>
    <property type="match status" value="1"/>
</dbReference>
<evidence type="ECO:0000256" key="1">
    <source>
        <dbReference type="ARBA" id="ARBA00022450"/>
    </source>
</evidence>
<dbReference type="InterPro" id="IPR051414">
    <property type="entry name" value="Adenylate-forming_Reductase"/>
</dbReference>
<accession>A0A8K0JHI1</accession>
<evidence type="ECO:0000313" key="5">
    <source>
        <dbReference type="Proteomes" id="UP000812966"/>
    </source>
</evidence>
<evidence type="ECO:0000313" key="4">
    <source>
        <dbReference type="EMBL" id="KAG7530393.1"/>
    </source>
</evidence>
<protein>
    <recommendedName>
        <fullName evidence="3">Carrier domain-containing protein</fullName>
    </recommendedName>
</protein>
<dbReference type="AlphaFoldDB" id="A0A8K0JHI1"/>
<evidence type="ECO:0000259" key="3">
    <source>
        <dbReference type="PROSITE" id="PS50075"/>
    </source>
</evidence>
<dbReference type="PANTHER" id="PTHR43439">
    <property type="entry name" value="PHENYLACETATE-COENZYME A LIGASE"/>
    <property type="match status" value="1"/>
</dbReference>
<dbReference type="PANTHER" id="PTHR43439:SF2">
    <property type="entry name" value="ENZYME, PUTATIVE (JCVI)-RELATED"/>
    <property type="match status" value="1"/>
</dbReference>
<dbReference type="InterPro" id="IPR020806">
    <property type="entry name" value="PKS_PP-bd"/>
</dbReference>
<gene>
    <name evidence="4" type="ORF">FFLO_05056</name>
</gene>
<dbReference type="SUPFAM" id="SSF51735">
    <property type="entry name" value="NAD(P)-binding Rossmann-fold domains"/>
    <property type="match status" value="1"/>
</dbReference>
<dbReference type="Gene3D" id="3.40.50.720">
    <property type="entry name" value="NAD(P)-binding Rossmann-like Domain"/>
    <property type="match status" value="1"/>
</dbReference>
<dbReference type="SMART" id="SM00823">
    <property type="entry name" value="PKS_PP"/>
    <property type="match status" value="1"/>
</dbReference>
<dbReference type="PROSITE" id="PS50075">
    <property type="entry name" value="CARRIER"/>
    <property type="match status" value="1"/>
</dbReference>
<dbReference type="Proteomes" id="UP000812966">
    <property type="component" value="Unassembled WGS sequence"/>
</dbReference>
<dbReference type="InterPro" id="IPR020845">
    <property type="entry name" value="AMP-binding_CS"/>
</dbReference>
<keyword evidence="5" id="KW-1185">Reference proteome</keyword>
<keyword evidence="2" id="KW-0597">Phosphoprotein</keyword>
<evidence type="ECO:0000256" key="2">
    <source>
        <dbReference type="ARBA" id="ARBA00022553"/>
    </source>
</evidence>
<dbReference type="Pfam" id="PF23562">
    <property type="entry name" value="AMP-binding_C_3"/>
    <property type="match status" value="1"/>
</dbReference>
<keyword evidence="1" id="KW-0596">Phosphopantetheine</keyword>
<dbReference type="Pfam" id="PF00550">
    <property type="entry name" value="PP-binding"/>
    <property type="match status" value="1"/>
</dbReference>